<evidence type="ECO:0000256" key="1">
    <source>
        <dbReference type="PIRSR" id="PIRSR607822-1"/>
    </source>
</evidence>
<feature type="binding site" evidence="1">
    <location>
        <position position="403"/>
    </location>
    <ligand>
        <name>Zn(2+)</name>
        <dbReference type="ChEBI" id="CHEBI:29105"/>
    </ligand>
</feature>
<accession>A0A4Q9PK45</accession>
<dbReference type="PRINTS" id="PR01950">
    <property type="entry name" value="LANCSUPER"/>
</dbReference>
<evidence type="ECO:0000313" key="4">
    <source>
        <dbReference type="Proteomes" id="UP000292082"/>
    </source>
</evidence>
<dbReference type="Gene3D" id="1.50.10.10">
    <property type="match status" value="1"/>
</dbReference>
<evidence type="ECO:0000313" key="3">
    <source>
        <dbReference type="EMBL" id="TBU54497.1"/>
    </source>
</evidence>
<keyword evidence="4" id="KW-1185">Reference proteome</keyword>
<dbReference type="PANTHER" id="PTHR12736:SF7">
    <property type="entry name" value="LANC-LIKE PROTEIN 3"/>
    <property type="match status" value="1"/>
</dbReference>
<reference evidence="3 4" key="1">
    <citation type="submission" date="2019-01" db="EMBL/GenBank/DDBJ databases">
        <title>Draft genome sequences of three monokaryotic isolates of the white-rot basidiomycete fungus Dichomitus squalens.</title>
        <authorList>
            <consortium name="DOE Joint Genome Institute"/>
            <person name="Lopez S.C."/>
            <person name="Andreopoulos B."/>
            <person name="Pangilinan J."/>
            <person name="Lipzen A."/>
            <person name="Riley R."/>
            <person name="Ahrendt S."/>
            <person name="Ng V."/>
            <person name="Barry K."/>
            <person name="Daum C."/>
            <person name="Grigoriev I.V."/>
            <person name="Hilden K.S."/>
            <person name="Makela M.R."/>
            <person name="de Vries R.P."/>
        </authorList>
    </citation>
    <scope>NUCLEOTIDE SEQUENCE [LARGE SCALE GENOMIC DNA]</scope>
    <source>
        <strain evidence="3 4">CBS 464.89</strain>
    </source>
</reference>
<sequence>MSSATLPRRYIPHSNTPPTDIKPVKHRIHEALAENVLRVHRHPSTSPKVYHGSAGEIIMDMRTFGILPSKNFPNTATSSLIADPFHEPRDGSHVAYLETSVGPATLVLVRQLRLRQSPESTANKHARRGKLDGELLDEVELSETWRGAVDLLRSAQEVAVSEALDDDGCEVLYGRAGLLYALLVLKSELAVTLSYLEQTRKTKDKIVRDVEKLCSHENLKELVDDIIKRGEFGAQRYAEELEESEKANAPPLIWKWHEARYLGAAHGVVGILHPILYAPSDLIKPHWDKILATVQWLLAVQDPLGNWPTKAGRHMPVIPGGSATHAESKHVAIDEEHDDSLVQWCHGASGFLMFFSALLRRASLSPSACPLPPSLRESIVAAVNRAGELVYTRGLLRKGVGLCHGVGGSVYALLAVSDALDSFSSPNAPSSRHANGASPHSHGFSGLARSMTRSPPLPADLDEQHAHWFRSALHLADLATGWRVLMQEGKMEIPEHAYSLYGGVAGMVCAWAEVYTRLTGHAKEGIAHGNGHVPGDAGAGAGAGEAHSHVHAPQRRGGMPGFDDLAMFE</sequence>
<dbReference type="EMBL" id="ML145187">
    <property type="protein sequence ID" value="TBU54497.1"/>
    <property type="molecule type" value="Genomic_DNA"/>
</dbReference>
<feature type="region of interest" description="Disordered" evidence="2">
    <location>
        <begin position="535"/>
        <end position="560"/>
    </location>
</feature>
<dbReference type="CDD" id="cd04794">
    <property type="entry name" value="euk_LANCL"/>
    <property type="match status" value="1"/>
</dbReference>
<dbReference type="GO" id="GO:0046872">
    <property type="term" value="F:metal ion binding"/>
    <property type="evidence" value="ECO:0007669"/>
    <property type="project" value="UniProtKB-KW"/>
</dbReference>
<evidence type="ECO:0000256" key="2">
    <source>
        <dbReference type="SAM" id="MobiDB-lite"/>
    </source>
</evidence>
<dbReference type="GO" id="GO:0005975">
    <property type="term" value="P:carbohydrate metabolic process"/>
    <property type="evidence" value="ECO:0007669"/>
    <property type="project" value="InterPro"/>
</dbReference>
<feature type="region of interest" description="Disordered" evidence="2">
    <location>
        <begin position="427"/>
        <end position="459"/>
    </location>
</feature>
<keyword evidence="1" id="KW-0479">Metal-binding</keyword>
<dbReference type="SUPFAM" id="SSF158745">
    <property type="entry name" value="LanC-like"/>
    <property type="match status" value="1"/>
</dbReference>
<dbReference type="GO" id="GO:0031179">
    <property type="term" value="P:peptide modification"/>
    <property type="evidence" value="ECO:0007669"/>
    <property type="project" value="InterPro"/>
</dbReference>
<dbReference type="SMART" id="SM01260">
    <property type="entry name" value="LANC_like"/>
    <property type="match status" value="1"/>
</dbReference>
<name>A0A4Q9PK45_9APHY</name>
<dbReference type="AlphaFoldDB" id="A0A4Q9PK45"/>
<feature type="binding site" evidence="1">
    <location>
        <position position="404"/>
    </location>
    <ligand>
        <name>Zn(2+)</name>
        <dbReference type="ChEBI" id="CHEBI:29105"/>
    </ligand>
</feature>
<dbReference type="InterPro" id="IPR012341">
    <property type="entry name" value="6hp_glycosidase-like_sf"/>
</dbReference>
<evidence type="ECO:0008006" key="5">
    <source>
        <dbReference type="Google" id="ProtNLM"/>
    </source>
</evidence>
<dbReference type="InterPro" id="IPR007822">
    <property type="entry name" value="LANC-like"/>
</dbReference>
<dbReference type="Pfam" id="PF05147">
    <property type="entry name" value="LANC_like"/>
    <property type="match status" value="1"/>
</dbReference>
<protein>
    <recommendedName>
        <fullName evidence="5">Lanthionine synthetase C family protein</fullName>
    </recommendedName>
</protein>
<feature type="region of interest" description="Disordered" evidence="2">
    <location>
        <begin position="1"/>
        <end position="22"/>
    </location>
</feature>
<dbReference type="GO" id="GO:0005886">
    <property type="term" value="C:plasma membrane"/>
    <property type="evidence" value="ECO:0007669"/>
    <property type="project" value="TreeGrafter"/>
</dbReference>
<keyword evidence="1" id="KW-0862">Zinc</keyword>
<proteinExistence type="predicted"/>
<dbReference type="PANTHER" id="PTHR12736">
    <property type="entry name" value="LANC-LIKE PROTEIN"/>
    <property type="match status" value="1"/>
</dbReference>
<organism evidence="3 4">
    <name type="scientific">Dichomitus squalens</name>
    <dbReference type="NCBI Taxonomy" id="114155"/>
    <lineage>
        <taxon>Eukaryota</taxon>
        <taxon>Fungi</taxon>
        <taxon>Dikarya</taxon>
        <taxon>Basidiomycota</taxon>
        <taxon>Agaricomycotina</taxon>
        <taxon>Agaricomycetes</taxon>
        <taxon>Polyporales</taxon>
        <taxon>Polyporaceae</taxon>
        <taxon>Dichomitus</taxon>
    </lineage>
</organism>
<feature type="binding site" evidence="1">
    <location>
        <position position="345"/>
    </location>
    <ligand>
        <name>Zn(2+)</name>
        <dbReference type="ChEBI" id="CHEBI:29105"/>
    </ligand>
</feature>
<gene>
    <name evidence="3" type="ORF">BD310DRAFT_70987</name>
</gene>
<dbReference type="Proteomes" id="UP000292082">
    <property type="component" value="Unassembled WGS sequence"/>
</dbReference>